<proteinExistence type="predicted"/>
<dbReference type="EMBL" id="JAWZYT010002445">
    <property type="protein sequence ID" value="KAK4304331.1"/>
    <property type="molecule type" value="Genomic_DNA"/>
</dbReference>
<keyword evidence="2" id="KW-1185">Reference proteome</keyword>
<accession>A0AAE1PBG7</accession>
<organism evidence="1 2">
    <name type="scientific">Petrolisthes manimaculis</name>
    <dbReference type="NCBI Taxonomy" id="1843537"/>
    <lineage>
        <taxon>Eukaryota</taxon>
        <taxon>Metazoa</taxon>
        <taxon>Ecdysozoa</taxon>
        <taxon>Arthropoda</taxon>
        <taxon>Crustacea</taxon>
        <taxon>Multicrustacea</taxon>
        <taxon>Malacostraca</taxon>
        <taxon>Eumalacostraca</taxon>
        <taxon>Eucarida</taxon>
        <taxon>Decapoda</taxon>
        <taxon>Pleocyemata</taxon>
        <taxon>Anomura</taxon>
        <taxon>Galatheoidea</taxon>
        <taxon>Porcellanidae</taxon>
        <taxon>Petrolisthes</taxon>
    </lineage>
</organism>
<gene>
    <name evidence="1" type="ORF">Pmani_023709</name>
</gene>
<evidence type="ECO:0000313" key="1">
    <source>
        <dbReference type="EMBL" id="KAK4304331.1"/>
    </source>
</evidence>
<name>A0AAE1PBG7_9EUCA</name>
<dbReference type="Proteomes" id="UP001292094">
    <property type="component" value="Unassembled WGS sequence"/>
</dbReference>
<evidence type="ECO:0000313" key="2">
    <source>
        <dbReference type="Proteomes" id="UP001292094"/>
    </source>
</evidence>
<comment type="caution">
    <text evidence="1">The sequence shown here is derived from an EMBL/GenBank/DDBJ whole genome shotgun (WGS) entry which is preliminary data.</text>
</comment>
<protein>
    <submittedName>
        <fullName evidence="1">Uncharacterized protein</fullName>
    </submittedName>
</protein>
<reference evidence="1" key="1">
    <citation type="submission" date="2023-11" db="EMBL/GenBank/DDBJ databases">
        <title>Genome assemblies of two species of porcelain crab, Petrolisthes cinctipes and Petrolisthes manimaculis (Anomura: Porcellanidae).</title>
        <authorList>
            <person name="Angst P."/>
        </authorList>
    </citation>
    <scope>NUCLEOTIDE SEQUENCE</scope>
    <source>
        <strain evidence="1">PB745_02</strain>
        <tissue evidence="1">Gill</tissue>
    </source>
</reference>
<sequence>MPTTFQREPTGVWTQMLRGRCWRRSSYRARQPPEGSVRKTLRSPFPGLWNLGAMCGPRQRYALSNTCP</sequence>
<dbReference type="AlphaFoldDB" id="A0AAE1PBG7"/>